<feature type="compositionally biased region" description="Low complexity" evidence="1">
    <location>
        <begin position="101"/>
        <end position="111"/>
    </location>
</feature>
<dbReference type="EMBL" id="CCBN010000002">
    <property type="protein sequence ID" value="CDO52219.1"/>
    <property type="molecule type" value="Genomic_DNA"/>
</dbReference>
<organism evidence="2 3">
    <name type="scientific">Geotrichum candidum</name>
    <name type="common">Oospora lactis</name>
    <name type="synonym">Dipodascus geotrichum</name>
    <dbReference type="NCBI Taxonomy" id="1173061"/>
    <lineage>
        <taxon>Eukaryota</taxon>
        <taxon>Fungi</taxon>
        <taxon>Dikarya</taxon>
        <taxon>Ascomycota</taxon>
        <taxon>Saccharomycotina</taxon>
        <taxon>Dipodascomycetes</taxon>
        <taxon>Dipodascales</taxon>
        <taxon>Dipodascaceae</taxon>
        <taxon>Geotrichum</taxon>
    </lineage>
</organism>
<dbReference type="OrthoDB" id="4738706at2759"/>
<proteinExistence type="predicted"/>
<evidence type="ECO:0000256" key="1">
    <source>
        <dbReference type="SAM" id="MobiDB-lite"/>
    </source>
</evidence>
<dbReference type="STRING" id="1173061.A0A0J9X4V2"/>
<dbReference type="AlphaFoldDB" id="A0A0J9X4V2"/>
<keyword evidence="3" id="KW-1185">Reference proteome</keyword>
<dbReference type="Proteomes" id="UP000242525">
    <property type="component" value="Unassembled WGS sequence"/>
</dbReference>
<feature type="region of interest" description="Disordered" evidence="1">
    <location>
        <begin position="204"/>
        <end position="244"/>
    </location>
</feature>
<sequence>MDYSTNPVHIDVSQYNDTQYPYYDATFQQQPSAPYTDQDEISRLKFYPVSQNVDLSPCQRNFMSFPYTNAYFSQDISLVSCLPTPMSGASDGTPIGSEVFSDGSSPSEEQSSYFPLTHLYQPPQPELQQTQTYPIYTEDDNTFDHYKTTPQIHIDPPSISTSLEPSPNSTIISPLASPLDKSVMYSPISFNVSTLYRKRMLKARAEQQEQSHQSRHKKLRVNSVNPPSVNTPPAPSMNPDGTVHLDCNGRKPRQWRNRKYRCSHCDLQFYDRDLDKYAAHIEHIEMTEHPDASGRRFKCPESSCPWSKIGFARKLEQVKHHTRKHGNPTFECRFWAPDGAEKFPGACVCTTHWHADSGNRLRHERAVHGAVWSDEYEAKYQAHQALLAAVAA</sequence>
<comment type="caution">
    <text evidence="2">The sequence shown here is derived from an EMBL/GenBank/DDBJ whole genome shotgun (WGS) entry which is preliminary data.</text>
</comment>
<reference evidence="2" key="1">
    <citation type="submission" date="2014-03" db="EMBL/GenBank/DDBJ databases">
        <authorList>
            <person name="Casaregola S."/>
        </authorList>
    </citation>
    <scope>NUCLEOTIDE SEQUENCE [LARGE SCALE GENOMIC DNA]</scope>
    <source>
        <strain evidence="2">CLIB 918</strain>
    </source>
</reference>
<gene>
    <name evidence="2" type="ORF">BN980_GECA02s07578g</name>
</gene>
<protein>
    <submittedName>
        <fullName evidence="2">Uncharacterized protein</fullName>
    </submittedName>
</protein>
<name>A0A0J9X4V2_GEOCN</name>
<evidence type="ECO:0000313" key="3">
    <source>
        <dbReference type="Proteomes" id="UP000242525"/>
    </source>
</evidence>
<feature type="region of interest" description="Disordered" evidence="1">
    <location>
        <begin position="92"/>
        <end position="111"/>
    </location>
</feature>
<accession>A0A0J9X4V2</accession>
<evidence type="ECO:0000313" key="2">
    <source>
        <dbReference type="EMBL" id="CDO52219.1"/>
    </source>
</evidence>